<dbReference type="OrthoDB" id="9803686at2"/>
<dbReference type="SUPFAM" id="SSF51011">
    <property type="entry name" value="Glycosyl hydrolase domain"/>
    <property type="match status" value="1"/>
</dbReference>
<keyword evidence="5" id="KW-1185">Reference proteome</keyword>
<dbReference type="Pfam" id="PF12891">
    <property type="entry name" value="Glyco_hydro_44"/>
    <property type="match status" value="1"/>
</dbReference>
<dbReference type="InterPro" id="IPR017853">
    <property type="entry name" value="GH"/>
</dbReference>
<dbReference type="Gene3D" id="2.60.40.1180">
    <property type="entry name" value="Golgi alpha-mannosidase II"/>
    <property type="match status" value="1"/>
</dbReference>
<dbReference type="InterPro" id="IPR024745">
    <property type="entry name" value="GH44_cat"/>
</dbReference>
<feature type="chain" id="PRO_5019818745" evidence="2">
    <location>
        <begin position="23"/>
        <end position="558"/>
    </location>
</feature>
<name>A0A494XXT6_9BURK</name>
<evidence type="ECO:0000313" key="5">
    <source>
        <dbReference type="Proteomes" id="UP000270342"/>
    </source>
</evidence>
<evidence type="ECO:0000313" key="4">
    <source>
        <dbReference type="EMBL" id="RKP54544.1"/>
    </source>
</evidence>
<dbReference type="EMBL" id="RBZU01000005">
    <property type="protein sequence ID" value="RKP54544.1"/>
    <property type="molecule type" value="Genomic_DNA"/>
</dbReference>
<organism evidence="4 5">
    <name type="scientific">Pararobbsia silviterrae</name>
    <dbReference type="NCBI Taxonomy" id="1792498"/>
    <lineage>
        <taxon>Bacteria</taxon>
        <taxon>Pseudomonadati</taxon>
        <taxon>Pseudomonadota</taxon>
        <taxon>Betaproteobacteria</taxon>
        <taxon>Burkholderiales</taxon>
        <taxon>Burkholderiaceae</taxon>
        <taxon>Pararobbsia</taxon>
    </lineage>
</organism>
<feature type="domain" description="Glycoside hydrolase family 44 catalytic" evidence="3">
    <location>
        <begin position="87"/>
        <end position="329"/>
    </location>
</feature>
<gene>
    <name evidence="4" type="ORF">D7S86_12735</name>
</gene>
<dbReference type="Proteomes" id="UP000270342">
    <property type="component" value="Unassembled WGS sequence"/>
</dbReference>
<accession>A0A494XXT6</accession>
<sequence>MKVGLAATSSLSVAATSSPNAAATLPVNGTAPLPANIVVDAAARRHPISPLIYGLNYATADTLRALRVPIDRSGGNSASTYNWRLDAHNTGVDWFFESLPVDPKAVYQYNDRFVSSARDGHATPMLTIPMIGRVAKLDKDGKPLASFSVAKYGKQQGADPSGWPDAGNGIALDGTPIKNDPDDASVPDDPQSQQARIKRLVQTFGNANAGGVRYYLMDNEPSLWHVGHRDVHPVGAHASEIASRVVTYARAVKAVDPGARVVAPEEWGWNGYRYSGFDQQYLAAGHGGPETAPDKLGETHGMDYVPWLLTQWKQAGHPVDVVSLHFYPQGGEFKETQGANPAVADAPAIELLRNRSTRDLWDPTYQDPTWIHSVIALIPLMRQWVDTYYDAGTPIAITEYSWGGDTTMNGATAQADVLGIFGREGLDIAARWGTLTPDMPVYKAFALYRNYDGQGSGFGTTSVAATGMQTDPDQVSSFAALRDHDSVLTIVVINKQRDRPADATIAVEHFAAQGKAETWQLADNALARVLDADLAGGQLRATLPPKSVTLFVLRGVAR</sequence>
<keyword evidence="2" id="KW-0732">Signal</keyword>
<dbReference type="AlphaFoldDB" id="A0A494XXT6"/>
<evidence type="ECO:0000256" key="2">
    <source>
        <dbReference type="SAM" id="SignalP"/>
    </source>
</evidence>
<dbReference type="Gene3D" id="3.20.20.80">
    <property type="entry name" value="Glycosidases"/>
    <property type="match status" value="1"/>
</dbReference>
<reference evidence="4 5" key="1">
    <citation type="submission" date="2018-10" db="EMBL/GenBank/DDBJ databases">
        <title>Robbsia sp. DHC34, isolated from soil.</title>
        <authorList>
            <person name="Gao Z.-H."/>
            <person name="Qiu L.-H."/>
        </authorList>
    </citation>
    <scope>NUCLEOTIDE SEQUENCE [LARGE SCALE GENOMIC DNA]</scope>
    <source>
        <strain evidence="4 5">DHC34</strain>
    </source>
</reference>
<feature type="region of interest" description="Disordered" evidence="1">
    <location>
        <begin position="155"/>
        <end position="193"/>
    </location>
</feature>
<comment type="caution">
    <text evidence="4">The sequence shown here is derived from an EMBL/GenBank/DDBJ whole genome shotgun (WGS) entry which is preliminary data.</text>
</comment>
<protein>
    <submittedName>
        <fullName evidence="4">Cellulase</fullName>
    </submittedName>
</protein>
<dbReference type="InterPro" id="IPR013780">
    <property type="entry name" value="Glyco_hydro_b"/>
</dbReference>
<dbReference type="SUPFAM" id="SSF51445">
    <property type="entry name" value="(Trans)glycosidases"/>
    <property type="match status" value="1"/>
</dbReference>
<proteinExistence type="predicted"/>
<evidence type="ECO:0000259" key="3">
    <source>
        <dbReference type="Pfam" id="PF12891"/>
    </source>
</evidence>
<evidence type="ECO:0000256" key="1">
    <source>
        <dbReference type="SAM" id="MobiDB-lite"/>
    </source>
</evidence>
<feature type="signal peptide" evidence="2">
    <location>
        <begin position="1"/>
        <end position="22"/>
    </location>
</feature>